<dbReference type="EMBL" id="SNYN01000020">
    <property type="protein sequence ID" value="TDQ47976.1"/>
    <property type="molecule type" value="Genomic_DNA"/>
</dbReference>
<sequence length="405" mass="42349">MGSPSGRTFDPPALDAATPRELDLLLRWACAVATGLPPEGLPGERPRRTPPGAHGQYASALPMRLAGRARRPARELAADVAAVLRDCPQVVDARADGPGFVNLAVEPAARAALARVVADDPGGHLLGLPPGGRASAPTEDRPEWELSPLEREPDPARARERARADARRRIALATDPDTAAAALPPPPAEATWRDALLDTRPGAAATGAARLLAVIGGDSARVAFCRSPDDQVRPGESTGPDLPALPTHRDPGAWGRNTDANPAFAVRYAHAHAHTAHTRWASALGHRRTPADRPYTASAVSELTRPAAEALLGELFDGPAALRAAARRSEPHILVRYLEGLRAAYHEWWESRGAAPGRATGNEAGEGAGGAHDQTTAARLDTCAAVAGVLRTGLSLIGVSAPIRL</sequence>
<name>A0A4R6UP15_9ACTN</name>
<evidence type="ECO:0000313" key="8">
    <source>
        <dbReference type="Proteomes" id="UP000295281"/>
    </source>
</evidence>
<dbReference type="GO" id="GO:0005524">
    <property type="term" value="F:ATP binding"/>
    <property type="evidence" value="ECO:0007669"/>
    <property type="project" value="UniProtKB-KW"/>
</dbReference>
<evidence type="ECO:0000259" key="6">
    <source>
        <dbReference type="SMART" id="SM01016"/>
    </source>
</evidence>
<evidence type="ECO:0000256" key="3">
    <source>
        <dbReference type="ARBA" id="ARBA00022840"/>
    </source>
</evidence>
<dbReference type="Gene3D" id="3.30.1360.70">
    <property type="entry name" value="Arginyl tRNA synthetase N-terminal domain"/>
    <property type="match status" value="1"/>
</dbReference>
<protein>
    <submittedName>
        <fullName evidence="7">Arginyl-tRNA synthetase</fullName>
    </submittedName>
</protein>
<dbReference type="InterPro" id="IPR036695">
    <property type="entry name" value="Arg-tRNA-synth_N_sf"/>
</dbReference>
<dbReference type="SMART" id="SM01016">
    <property type="entry name" value="Arg_tRNA_synt_N"/>
    <property type="match status" value="1"/>
</dbReference>
<keyword evidence="7" id="KW-0030">Aminoacyl-tRNA synthetase</keyword>
<dbReference type="InterPro" id="IPR008909">
    <property type="entry name" value="DALR_anticod-bd"/>
</dbReference>
<dbReference type="SUPFAM" id="SSF55190">
    <property type="entry name" value="Arginyl-tRNA synthetase (ArgRS), N-terminal 'additional' domain"/>
    <property type="match status" value="1"/>
</dbReference>
<reference evidence="7 8" key="1">
    <citation type="submission" date="2019-03" db="EMBL/GenBank/DDBJ databases">
        <title>Genomic Encyclopedia of Type Strains, Phase IV (KMG-IV): sequencing the most valuable type-strain genomes for metagenomic binning, comparative biology and taxonomic classification.</title>
        <authorList>
            <person name="Goeker M."/>
        </authorList>
    </citation>
    <scope>NUCLEOTIDE SEQUENCE [LARGE SCALE GENOMIC DNA]</scope>
    <source>
        <strain evidence="7 8">DSM 46770</strain>
    </source>
</reference>
<evidence type="ECO:0000313" key="7">
    <source>
        <dbReference type="EMBL" id="TDQ47976.1"/>
    </source>
</evidence>
<gene>
    <name evidence="7" type="ORF">EV190_12034</name>
</gene>
<dbReference type="AlphaFoldDB" id="A0A4R6UP15"/>
<feature type="domain" description="Arginyl tRNA synthetase N-terminal" evidence="6">
    <location>
        <begin position="22"/>
        <end position="105"/>
    </location>
</feature>
<dbReference type="Proteomes" id="UP000295281">
    <property type="component" value="Unassembled WGS sequence"/>
</dbReference>
<dbReference type="SMART" id="SM00836">
    <property type="entry name" value="DALR_1"/>
    <property type="match status" value="1"/>
</dbReference>
<comment type="caution">
    <text evidence="7">The sequence shown here is derived from an EMBL/GenBank/DDBJ whole genome shotgun (WGS) entry which is preliminary data.</text>
</comment>
<dbReference type="Gene3D" id="1.10.730.10">
    <property type="entry name" value="Isoleucyl-tRNA Synthetase, Domain 1"/>
    <property type="match status" value="1"/>
</dbReference>
<dbReference type="GO" id="GO:0005737">
    <property type="term" value="C:cytoplasm"/>
    <property type="evidence" value="ECO:0007669"/>
    <property type="project" value="InterPro"/>
</dbReference>
<evidence type="ECO:0000259" key="5">
    <source>
        <dbReference type="SMART" id="SM00836"/>
    </source>
</evidence>
<dbReference type="GO" id="GO:0006420">
    <property type="term" value="P:arginyl-tRNA aminoacylation"/>
    <property type="evidence" value="ECO:0007669"/>
    <property type="project" value="InterPro"/>
</dbReference>
<keyword evidence="8" id="KW-1185">Reference proteome</keyword>
<keyword evidence="1" id="KW-0436">Ligase</keyword>
<feature type="region of interest" description="Disordered" evidence="4">
    <location>
        <begin position="227"/>
        <end position="247"/>
    </location>
</feature>
<feature type="region of interest" description="Disordered" evidence="4">
    <location>
        <begin position="35"/>
        <end position="57"/>
    </location>
</feature>
<proteinExistence type="predicted"/>
<dbReference type="InterPro" id="IPR005148">
    <property type="entry name" value="Arg-tRNA-synth_N"/>
</dbReference>
<feature type="region of interest" description="Disordered" evidence="4">
    <location>
        <begin position="124"/>
        <end position="164"/>
    </location>
</feature>
<evidence type="ECO:0000256" key="2">
    <source>
        <dbReference type="ARBA" id="ARBA00022741"/>
    </source>
</evidence>
<dbReference type="GO" id="GO:0004814">
    <property type="term" value="F:arginine-tRNA ligase activity"/>
    <property type="evidence" value="ECO:0007669"/>
    <property type="project" value="InterPro"/>
</dbReference>
<dbReference type="RefSeq" id="WP_243742662.1">
    <property type="nucleotide sequence ID" value="NZ_SNYN01000020.1"/>
</dbReference>
<evidence type="ECO:0000256" key="4">
    <source>
        <dbReference type="SAM" id="MobiDB-lite"/>
    </source>
</evidence>
<feature type="compositionally biased region" description="Basic and acidic residues" evidence="4">
    <location>
        <begin position="138"/>
        <end position="164"/>
    </location>
</feature>
<feature type="domain" description="DALR anticodon binding" evidence="5">
    <location>
        <begin position="266"/>
        <end position="405"/>
    </location>
</feature>
<dbReference type="Pfam" id="PF03485">
    <property type="entry name" value="Arg_tRNA_synt_N"/>
    <property type="match status" value="1"/>
</dbReference>
<organism evidence="7 8">
    <name type="scientific">Actinorugispora endophytica</name>
    <dbReference type="NCBI Taxonomy" id="1605990"/>
    <lineage>
        <taxon>Bacteria</taxon>
        <taxon>Bacillati</taxon>
        <taxon>Actinomycetota</taxon>
        <taxon>Actinomycetes</taxon>
        <taxon>Streptosporangiales</taxon>
        <taxon>Nocardiopsidaceae</taxon>
        <taxon>Actinorugispora</taxon>
    </lineage>
</organism>
<evidence type="ECO:0000256" key="1">
    <source>
        <dbReference type="ARBA" id="ARBA00022598"/>
    </source>
</evidence>
<dbReference type="InterPro" id="IPR009080">
    <property type="entry name" value="tRNAsynth_Ia_anticodon-bd"/>
</dbReference>
<accession>A0A4R6UP15</accession>
<keyword evidence="3" id="KW-0067">ATP-binding</keyword>
<dbReference type="SUPFAM" id="SSF47323">
    <property type="entry name" value="Anticodon-binding domain of a subclass of class I aminoacyl-tRNA synthetases"/>
    <property type="match status" value="1"/>
</dbReference>
<dbReference type="Pfam" id="PF05746">
    <property type="entry name" value="DALR_1"/>
    <property type="match status" value="1"/>
</dbReference>
<keyword evidence="2" id="KW-0547">Nucleotide-binding</keyword>